<keyword evidence="3" id="KW-1185">Reference proteome</keyword>
<feature type="region of interest" description="Disordered" evidence="1">
    <location>
        <begin position="22"/>
        <end position="84"/>
    </location>
</feature>
<protein>
    <submittedName>
        <fullName evidence="2">Uncharacterized protein</fullName>
    </submittedName>
</protein>
<dbReference type="EMBL" id="JAOYFB010000040">
    <property type="protein sequence ID" value="KAK4037438.1"/>
    <property type="molecule type" value="Genomic_DNA"/>
</dbReference>
<gene>
    <name evidence="2" type="ORF">OUZ56_029471</name>
</gene>
<sequence length="104" mass="11372">MQKVWLAGSGWDEPIPIECGGIPAENRWGRPSDAVQQNESSAGPQEISLDPEAGASEWALGSETRELRRVSDGNTDQEDTSVDRLSDSFLVDERRGWSVEAVCP</sequence>
<proteinExistence type="predicted"/>
<name>A0ABR0B6X6_9CRUS</name>
<evidence type="ECO:0000313" key="3">
    <source>
        <dbReference type="Proteomes" id="UP001234178"/>
    </source>
</evidence>
<comment type="caution">
    <text evidence="2">The sequence shown here is derived from an EMBL/GenBank/DDBJ whole genome shotgun (WGS) entry which is preliminary data.</text>
</comment>
<dbReference type="Proteomes" id="UP001234178">
    <property type="component" value="Unassembled WGS sequence"/>
</dbReference>
<organism evidence="2 3">
    <name type="scientific">Daphnia magna</name>
    <dbReference type="NCBI Taxonomy" id="35525"/>
    <lineage>
        <taxon>Eukaryota</taxon>
        <taxon>Metazoa</taxon>
        <taxon>Ecdysozoa</taxon>
        <taxon>Arthropoda</taxon>
        <taxon>Crustacea</taxon>
        <taxon>Branchiopoda</taxon>
        <taxon>Diplostraca</taxon>
        <taxon>Cladocera</taxon>
        <taxon>Anomopoda</taxon>
        <taxon>Daphniidae</taxon>
        <taxon>Daphnia</taxon>
    </lineage>
</organism>
<feature type="compositionally biased region" description="Polar residues" evidence="1">
    <location>
        <begin position="34"/>
        <end position="43"/>
    </location>
</feature>
<evidence type="ECO:0000256" key="1">
    <source>
        <dbReference type="SAM" id="MobiDB-lite"/>
    </source>
</evidence>
<accession>A0ABR0B6X6</accession>
<reference evidence="2 3" key="1">
    <citation type="journal article" date="2023" name="Nucleic Acids Res.">
        <title>The hologenome of Daphnia magna reveals possible DNA methylation and microbiome-mediated evolution of the host genome.</title>
        <authorList>
            <person name="Chaturvedi A."/>
            <person name="Li X."/>
            <person name="Dhandapani V."/>
            <person name="Marshall H."/>
            <person name="Kissane S."/>
            <person name="Cuenca-Cambronero M."/>
            <person name="Asole G."/>
            <person name="Calvet F."/>
            <person name="Ruiz-Romero M."/>
            <person name="Marangio P."/>
            <person name="Guigo R."/>
            <person name="Rago D."/>
            <person name="Mirbahai L."/>
            <person name="Eastwood N."/>
            <person name="Colbourne J.K."/>
            <person name="Zhou J."/>
            <person name="Mallon E."/>
            <person name="Orsini L."/>
        </authorList>
    </citation>
    <scope>NUCLEOTIDE SEQUENCE [LARGE SCALE GENOMIC DNA]</scope>
    <source>
        <strain evidence="2">LRV0_1</strain>
    </source>
</reference>
<evidence type="ECO:0000313" key="2">
    <source>
        <dbReference type="EMBL" id="KAK4037438.1"/>
    </source>
</evidence>